<gene>
    <name evidence="1" type="ORF">A3Q56_04555</name>
</gene>
<dbReference type="Pfam" id="PF14776">
    <property type="entry name" value="UNC-79"/>
    <property type="match status" value="1"/>
</dbReference>
<dbReference type="OrthoDB" id="6286873at2759"/>
<dbReference type="PANTHER" id="PTHR21696">
    <property type="entry name" value="PROTEIN UNC-79 HOMOLOG"/>
    <property type="match status" value="1"/>
</dbReference>
<name>A0A177B040_9BILA</name>
<protein>
    <submittedName>
        <fullName evidence="1">Uncoordinated protein 79</fullName>
    </submittedName>
</protein>
<evidence type="ECO:0000313" key="2">
    <source>
        <dbReference type="Proteomes" id="UP000078046"/>
    </source>
</evidence>
<proteinExistence type="predicted"/>
<comment type="caution">
    <text evidence="1">The sequence shown here is derived from an EMBL/GenBank/DDBJ whole genome shotgun (WGS) entry which is preliminary data.</text>
</comment>
<reference evidence="1 2" key="1">
    <citation type="submission" date="2016-04" db="EMBL/GenBank/DDBJ databases">
        <title>The genome of Intoshia linei affirms orthonectids as highly simplified spiralians.</title>
        <authorList>
            <person name="Mikhailov K.V."/>
            <person name="Slusarev G.S."/>
            <person name="Nikitin M.A."/>
            <person name="Logacheva M.D."/>
            <person name="Penin A."/>
            <person name="Aleoshin V."/>
            <person name="Panchin Y.V."/>
        </authorList>
    </citation>
    <scope>NUCLEOTIDE SEQUENCE [LARGE SCALE GENOMIC DNA]</scope>
    <source>
        <strain evidence="1">Intl2013</strain>
        <tissue evidence="1">Whole animal</tissue>
    </source>
</reference>
<dbReference type="EMBL" id="LWCA01000610">
    <property type="protein sequence ID" value="OAF67638.1"/>
    <property type="molecule type" value="Genomic_DNA"/>
</dbReference>
<dbReference type="PANTHER" id="PTHR21696:SF2">
    <property type="entry name" value="PROTEIN UNC-79 HOMOLOG"/>
    <property type="match status" value="1"/>
</dbReference>
<organism evidence="1 2">
    <name type="scientific">Intoshia linei</name>
    <dbReference type="NCBI Taxonomy" id="1819745"/>
    <lineage>
        <taxon>Eukaryota</taxon>
        <taxon>Metazoa</taxon>
        <taxon>Spiralia</taxon>
        <taxon>Lophotrochozoa</taxon>
        <taxon>Mesozoa</taxon>
        <taxon>Orthonectida</taxon>
        <taxon>Rhopaluridae</taxon>
        <taxon>Intoshia</taxon>
    </lineage>
</organism>
<keyword evidence="2" id="KW-1185">Reference proteome</keyword>
<evidence type="ECO:0000313" key="1">
    <source>
        <dbReference type="EMBL" id="OAF67638.1"/>
    </source>
</evidence>
<accession>A0A177B040</accession>
<sequence>MTHQSLTFNSKCKNLIEFYNAIIFKSSPMPQLSEFVLKLRNCQNILEKLFNEIVKNSKNVNILNYYQLDQEYITSLSRNYDFTLAFEASLKVCIIINIMETQDISILVEVFLLYVSYVCSFLPTPLLEKMALPITRIIPSIQQKKTKHTIIRLLSTRLIPILSLDENENKYYRDSIPGILMIIFEYIDDYGSYFEVMDSIIKHETEAIKLVMNVIAYGALRSRRIAVIILFRYWPILYSANIPTKKEMEFVGFWTCVRCDNEECKGKSDGQYPEANRIAYNVKSKRAAMLLPNFLCINCAMYYYPNEELLPIYQVNQKFVKSICKRKNCKGGNKLATYMCTHVDCHLENYLLCSECNQNHEHLTQKTILDIWDESVSLVNIFVDAVSRLLCDINTVSEKMYIDVEIQHIKNGGIPISTDVTELVEIEIDFQHITTQYAIFLLVNHVKLVDFPNDESDQVKIKLTSLIRLCASLFEWYNSTGCVQIGSCGINLENLKSNLLEDWINLLTLHFADIVIACLLPYPMELTKIGGVWDLIADKFICLKVNLRKLSHLIPYKILTCEIWDYIMPFWMEAILSDLNEKQQIEITPLIIRLFDADLICLFMTIEEFYNFAYVRLLSSKLPVILQVLQWIDMLTNMDVSIPEKFLYLILNETMSNIDDMIKSKKFYSSSDVINCYYYVASILVKQTKTLSIVSKSRTTKRNQITDAQKLQVFIKILQSRVNLTKCNENSKKGLVSLLSVMYSTVIFLIHKIDYINFSVSIETVVKVLSTDYTDNANNIEKFIFFNDYLNLHTKLTENVVNACSLYSQLMYYSLKWTDSDLSSEASTLLLKIAKHMIIHAKCSVVYQYNELSDTGHSLIFLAHTTSYQFVNRLWNMMQWEPSASSIEACQLLLFILNIQNASKNFVQLVKDNFNPNKNNPDTIFSSVEKATTILKNARNSPHTNHFMYYSLSYLFARVLDILCYPVSMVRTKARILLNSLPRVAFDTLMTYFEYHFQIVSVDRYLILTYFSRIEGRQNFHSVYSWKFFQKIFELIDIEKKLDNYEKNSDMEPYEIMMMPVTLEELTKKLDYQLFLKNNAKMIEERYTIKFIDGENDFTNYYNSQMNKILFNDDIDVDFENVKTEKKKPKDKNLRERVYKNGYNIDTLKSTLHISWHFMKFLRKGIVKDVMDKEETIVMDYVNSLIFYDSKENCFTNTPQNVRESPIFETIIAELPSILDFNIERGKSMISFIISFLKYCPYPHVYKYDAQHSNFSISVLSNLAKYDFSIALNQESVLYLLNIILCGLLHHVHALTKLKCSVCMKYDVNVDETSYEETDDLVNQVVKSYNSFNEVDQSIKNEKNEKKDKNKRNTTSKGIICSKCLRRKEEYTNEIVGLSILCIGTLVQREPELISSYLPQIISVLSEIMSYPLYNWQKEMTQIYIQGDAAAVARSILNVILHQFSDKDIFVRLIFSQISNSYFKYTIHMIMKSFGKLTNQKLIKLLLEGINNETISNSKVFTIITNNLKNYLKHFTISTNQVVVVNLFEIFVKNVKINNLTEINTSNLFCMIKRVLELFTSVNGKVIYKFLETVSRLFSDILFYLPINYLNICDMSNFLYQTYSKDKGGYLILKMVMTMLSQSLKIKTNNCLFSIYTLIQIVGHECSINFYEMYRDLREYSIYLGKIKYKTKNQPLDLSYYNNFKYLDMVETVLLPHLSDLCEFLNNTNLVYKIKESNQVWLQDIQKIILSLKKQEDDLLIFKSFTSTFSQSEDNLHYIKISVAIIVSLIFSTNAGVGKGNQELVGYGIESGSGMKDDVTSTQSENNHRTTYLIYQYLPWLNCSDANSYKDFEDTLSRIRILSWILLGYLDYIYHNNYATKSSWKLPVPLECHKAVSDNIINLISKISELPKSSVWYMSSMMYIFSMCQLWTFYIEASIKIVKIHYSSNVEYNTKYQAFLDIITTFWNDVITALIFMAENNMMETVNIHFVNTMKTFAECDSIIYPQLMVLWKQMFSQNKISQSIDMKLKQITKTMYKRKTGNENALDALRLMIKKTYFQFTSIELQSANVNQLYVS</sequence>
<dbReference type="Proteomes" id="UP000078046">
    <property type="component" value="Unassembled WGS sequence"/>
</dbReference>
<dbReference type="InterPro" id="IPR024855">
    <property type="entry name" value="UNC79"/>
</dbReference>